<gene>
    <name evidence="1" type="ORF">COT54_03990</name>
</gene>
<evidence type="ECO:0000313" key="2">
    <source>
        <dbReference type="Proteomes" id="UP000229574"/>
    </source>
</evidence>
<sequence>MFKVASKSISPEDLVKFGEKIYFDNKEQLELKSFGKFAVIDIESKQIIVDSDKTTAIQSAQSQYPGRLFYIVQIGNLQSPVGGEMNEMRRYGWSF</sequence>
<dbReference type="AlphaFoldDB" id="A0A2H0WY22"/>
<reference evidence="2" key="1">
    <citation type="submission" date="2017-09" db="EMBL/GenBank/DDBJ databases">
        <title>Depth-based differentiation of microbial function through sediment-hosted aquifers and enrichment of novel symbionts in the deep terrestrial subsurface.</title>
        <authorList>
            <person name="Probst A.J."/>
            <person name="Ladd B."/>
            <person name="Jarett J.K."/>
            <person name="Geller-Mcgrath D.E."/>
            <person name="Sieber C.M.K."/>
            <person name="Emerson J.B."/>
            <person name="Anantharaman K."/>
            <person name="Thomas B.C."/>
            <person name="Malmstrom R."/>
            <person name="Stieglmeier M."/>
            <person name="Klingl A."/>
            <person name="Woyke T."/>
            <person name="Ryan C.M."/>
            <person name="Banfield J.F."/>
        </authorList>
    </citation>
    <scope>NUCLEOTIDE SEQUENCE [LARGE SCALE GENOMIC DNA]</scope>
</reference>
<organism evidence="1 2">
    <name type="scientific">Candidatus Collierbacteria bacterium CG09_land_8_20_14_0_10_46_12</name>
    <dbReference type="NCBI Taxonomy" id="1974533"/>
    <lineage>
        <taxon>Bacteria</taxon>
        <taxon>Candidatus Collieribacteriota</taxon>
    </lineage>
</organism>
<dbReference type="Proteomes" id="UP000229574">
    <property type="component" value="Unassembled WGS sequence"/>
</dbReference>
<name>A0A2H0WY22_9BACT</name>
<proteinExistence type="predicted"/>
<dbReference type="EMBL" id="PEYY01000146">
    <property type="protein sequence ID" value="PIS17563.1"/>
    <property type="molecule type" value="Genomic_DNA"/>
</dbReference>
<evidence type="ECO:0008006" key="3">
    <source>
        <dbReference type="Google" id="ProtNLM"/>
    </source>
</evidence>
<comment type="caution">
    <text evidence="1">The sequence shown here is derived from an EMBL/GenBank/DDBJ whole genome shotgun (WGS) entry which is preliminary data.</text>
</comment>
<accession>A0A2H0WY22</accession>
<evidence type="ECO:0000313" key="1">
    <source>
        <dbReference type="EMBL" id="PIS17563.1"/>
    </source>
</evidence>
<protein>
    <recommendedName>
        <fullName evidence="3">DUF5678 domain-containing protein</fullName>
    </recommendedName>
</protein>